<organism evidence="2 3">
    <name type="scientific">Deinococcus aerophilus</name>
    <dbReference type="NCBI Taxonomy" id="522488"/>
    <lineage>
        <taxon>Bacteria</taxon>
        <taxon>Thermotogati</taxon>
        <taxon>Deinococcota</taxon>
        <taxon>Deinococci</taxon>
        <taxon>Deinococcales</taxon>
        <taxon>Deinococcaceae</taxon>
        <taxon>Deinococcus</taxon>
    </lineage>
</organism>
<dbReference type="Pfam" id="PF09376">
    <property type="entry name" value="NurA"/>
    <property type="match status" value="1"/>
</dbReference>
<feature type="domain" description="NurA" evidence="1">
    <location>
        <begin position="71"/>
        <end position="315"/>
    </location>
</feature>
<comment type="caution">
    <text evidence="2">The sequence shown here is derived from an EMBL/GenBank/DDBJ whole genome shotgun (WGS) entry which is preliminary data.</text>
</comment>
<gene>
    <name evidence="2" type="ORF">GCM10010841_18680</name>
</gene>
<sequence length="355" mass="38504">MRIRLDPWPVDTQDGQLTLKPFAGLVFNAETDRWAAIAPREVPSWLTRVLVVDGKRRMEARLLLDDEAGGLSLAGFGAYVAGAVDLCPHGSRQADLLKVVAQRVLAYSGDGGVTLEPTRLSPRNPHTGQLEYTPHAFAGTQLEGALGKVQRLMLDAEGDLSRRLAAALPLDEHDRAALPDTLVLQDGPVRIGGAGRAVLGCVKTLHTDYLGADRIGLLGTLKPGERTPVLRFRVGDQGGSQDSEGREQRFTWYVRLCDPPFYQHPLAGVMRLEMHAPEDSDFVPRAVLQVANLSGQLLCRLASTPHKDARAPQNLIPTAALEHAMDRAMGSAELVTRRIRSHLARELGQPTGAVA</sequence>
<accession>A0ABQ2GS25</accession>
<evidence type="ECO:0000259" key="1">
    <source>
        <dbReference type="Pfam" id="PF09376"/>
    </source>
</evidence>
<name>A0ABQ2GS25_9DEIO</name>
<proteinExistence type="predicted"/>
<dbReference type="EMBL" id="BMOM01000013">
    <property type="protein sequence ID" value="GGM10492.1"/>
    <property type="molecule type" value="Genomic_DNA"/>
</dbReference>
<evidence type="ECO:0000313" key="3">
    <source>
        <dbReference type="Proteomes" id="UP000661918"/>
    </source>
</evidence>
<dbReference type="InterPro" id="IPR018977">
    <property type="entry name" value="NurA_domain"/>
</dbReference>
<dbReference type="Proteomes" id="UP000661918">
    <property type="component" value="Unassembled WGS sequence"/>
</dbReference>
<evidence type="ECO:0000313" key="2">
    <source>
        <dbReference type="EMBL" id="GGM10492.1"/>
    </source>
</evidence>
<dbReference type="RefSeq" id="WP_188903750.1">
    <property type="nucleotide sequence ID" value="NZ_BMOM01000013.1"/>
</dbReference>
<dbReference type="InterPro" id="IPR012337">
    <property type="entry name" value="RNaseH-like_sf"/>
</dbReference>
<keyword evidence="3" id="KW-1185">Reference proteome</keyword>
<dbReference type="SUPFAM" id="SSF53098">
    <property type="entry name" value="Ribonuclease H-like"/>
    <property type="match status" value="1"/>
</dbReference>
<protein>
    <submittedName>
        <fullName evidence="2">Nuclease</fullName>
    </submittedName>
</protein>
<reference evidence="3" key="1">
    <citation type="journal article" date="2019" name="Int. J. Syst. Evol. Microbiol.">
        <title>The Global Catalogue of Microorganisms (GCM) 10K type strain sequencing project: providing services to taxonomists for standard genome sequencing and annotation.</title>
        <authorList>
            <consortium name="The Broad Institute Genomics Platform"/>
            <consortium name="The Broad Institute Genome Sequencing Center for Infectious Disease"/>
            <person name="Wu L."/>
            <person name="Ma J."/>
        </authorList>
    </citation>
    <scope>NUCLEOTIDE SEQUENCE [LARGE SCALE GENOMIC DNA]</scope>
    <source>
        <strain evidence="3">JCM 15443</strain>
    </source>
</reference>